<dbReference type="EMBL" id="CP040916">
    <property type="protein sequence ID" value="QDQ16638.1"/>
    <property type="molecule type" value="Genomic_DNA"/>
</dbReference>
<evidence type="ECO:0000259" key="1">
    <source>
        <dbReference type="SMART" id="SM00507"/>
    </source>
</evidence>
<evidence type="ECO:0000313" key="2">
    <source>
        <dbReference type="EMBL" id="QDQ16638.1"/>
    </source>
</evidence>
<gene>
    <name evidence="2" type="ORF">FH965_30120</name>
</gene>
<dbReference type="Proteomes" id="UP000316806">
    <property type="component" value="Chromosome"/>
</dbReference>
<accession>A0A516RLV7</accession>
<protein>
    <submittedName>
        <fullName evidence="2">HNH endonuclease</fullName>
    </submittedName>
</protein>
<keyword evidence="2" id="KW-0540">Nuclease</keyword>
<sequence length="108" mass="11843">MQLISKGARRISVTGRAARRIAQNRARRFAAKGKGNRNRYLPSPISKAGLFTRWKYRCCYCDGPAEQIDHVTPVSKGGRDTLSNVVPACTPCNQSKGALSLSDWAASF</sequence>
<dbReference type="InterPro" id="IPR052892">
    <property type="entry name" value="NA-targeting_endonuclease"/>
</dbReference>
<dbReference type="AlphaFoldDB" id="A0A516RLV7"/>
<keyword evidence="2" id="KW-0255">Endonuclease</keyword>
<reference evidence="2 3" key="1">
    <citation type="journal article" date="2019" name="J. Ind. Microbiol. Biotechnol.">
        <title>The complete genomic sequence of Streptomyces spectabilis NRRL-2792 and identification of secondary metabolite biosynthetic gene clusters.</title>
        <authorList>
            <person name="Sinha A."/>
            <person name="Phillips-Salemka S."/>
            <person name="Niraula T.A."/>
            <person name="Short K.A."/>
            <person name="Niraula N.P."/>
        </authorList>
    </citation>
    <scope>NUCLEOTIDE SEQUENCE [LARGE SCALE GENOMIC DNA]</scope>
    <source>
        <strain evidence="2 3">NRRL 2792</strain>
    </source>
</reference>
<organism evidence="2 3">
    <name type="scientific">Streptomyces spectabilis</name>
    <dbReference type="NCBI Taxonomy" id="68270"/>
    <lineage>
        <taxon>Bacteria</taxon>
        <taxon>Bacillati</taxon>
        <taxon>Actinomycetota</taxon>
        <taxon>Actinomycetes</taxon>
        <taxon>Kitasatosporales</taxon>
        <taxon>Streptomycetaceae</taxon>
        <taxon>Streptomyces</taxon>
    </lineage>
</organism>
<keyword evidence="2" id="KW-0378">Hydrolase</keyword>
<dbReference type="PANTHER" id="PTHR33877">
    <property type="entry name" value="SLL1193 PROTEIN"/>
    <property type="match status" value="1"/>
</dbReference>
<name>A0A516RLV7_STRST</name>
<dbReference type="PANTHER" id="PTHR33877:SF2">
    <property type="entry name" value="OS07G0170200 PROTEIN"/>
    <property type="match status" value="1"/>
</dbReference>
<feature type="domain" description="HNH nuclease" evidence="1">
    <location>
        <begin position="45"/>
        <end position="94"/>
    </location>
</feature>
<dbReference type="Gene3D" id="1.10.30.50">
    <property type="match status" value="1"/>
</dbReference>
<dbReference type="CDD" id="cd00085">
    <property type="entry name" value="HNHc"/>
    <property type="match status" value="1"/>
</dbReference>
<dbReference type="InterPro" id="IPR002711">
    <property type="entry name" value="HNH"/>
</dbReference>
<dbReference type="SMART" id="SM00507">
    <property type="entry name" value="HNHc"/>
    <property type="match status" value="1"/>
</dbReference>
<proteinExistence type="predicted"/>
<dbReference type="GO" id="GO:0004519">
    <property type="term" value="F:endonuclease activity"/>
    <property type="evidence" value="ECO:0007669"/>
    <property type="project" value="UniProtKB-KW"/>
</dbReference>
<dbReference type="InterPro" id="IPR003615">
    <property type="entry name" value="HNH_nuc"/>
</dbReference>
<dbReference type="Pfam" id="PF01844">
    <property type="entry name" value="HNH"/>
    <property type="match status" value="1"/>
</dbReference>
<evidence type="ECO:0000313" key="3">
    <source>
        <dbReference type="Proteomes" id="UP000316806"/>
    </source>
</evidence>